<keyword evidence="2 6" id="KW-0853">WD repeat</keyword>
<evidence type="ECO:0000256" key="3">
    <source>
        <dbReference type="ARBA" id="ARBA00022737"/>
    </source>
</evidence>
<evidence type="ECO:0000256" key="4">
    <source>
        <dbReference type="ARBA" id="ARBA00022741"/>
    </source>
</evidence>
<dbReference type="EMBL" id="KV426785">
    <property type="protein sequence ID" value="KZV78707.1"/>
    <property type="molecule type" value="Genomic_DNA"/>
</dbReference>
<dbReference type="GO" id="GO:1990234">
    <property type="term" value="C:transferase complex"/>
    <property type="evidence" value="ECO:0007669"/>
    <property type="project" value="UniProtKB-ARBA"/>
</dbReference>
<name>A0A166N3E6_EXIGL</name>
<feature type="binding site" evidence="7">
    <location>
        <position position="63"/>
    </location>
    <ligand>
        <name>ATP</name>
        <dbReference type="ChEBI" id="CHEBI:30616"/>
    </ligand>
</feature>
<keyword evidence="5 7" id="KW-0067">ATP-binding</keyword>
<evidence type="ECO:0000259" key="8">
    <source>
        <dbReference type="PROSITE" id="PS50011"/>
    </source>
</evidence>
<organism evidence="9 10">
    <name type="scientific">Exidia glandulosa HHB12029</name>
    <dbReference type="NCBI Taxonomy" id="1314781"/>
    <lineage>
        <taxon>Eukaryota</taxon>
        <taxon>Fungi</taxon>
        <taxon>Dikarya</taxon>
        <taxon>Basidiomycota</taxon>
        <taxon>Agaricomycotina</taxon>
        <taxon>Agaricomycetes</taxon>
        <taxon>Auriculariales</taxon>
        <taxon>Exidiaceae</taxon>
        <taxon>Exidia</taxon>
    </lineage>
</organism>
<reference evidence="9 10" key="1">
    <citation type="journal article" date="2016" name="Mol. Biol. Evol.">
        <title>Comparative Genomics of Early-Diverging Mushroom-Forming Fungi Provides Insights into the Origins of Lignocellulose Decay Capabilities.</title>
        <authorList>
            <person name="Nagy L.G."/>
            <person name="Riley R."/>
            <person name="Tritt A."/>
            <person name="Adam C."/>
            <person name="Daum C."/>
            <person name="Floudas D."/>
            <person name="Sun H."/>
            <person name="Yadav J.S."/>
            <person name="Pangilinan J."/>
            <person name="Larsson K.H."/>
            <person name="Matsuura K."/>
            <person name="Barry K."/>
            <person name="Labutti K."/>
            <person name="Kuo R."/>
            <person name="Ohm R.A."/>
            <person name="Bhattacharya S.S."/>
            <person name="Shirouzu T."/>
            <person name="Yoshinaga Y."/>
            <person name="Martin F.M."/>
            <person name="Grigoriev I.V."/>
            <person name="Hibbett D.S."/>
        </authorList>
    </citation>
    <scope>NUCLEOTIDE SEQUENCE [LARGE SCALE GENOMIC DNA]</scope>
    <source>
        <strain evidence="9 10">HHB12029</strain>
    </source>
</reference>
<keyword evidence="4 7" id="KW-0547">Nucleotide-binding</keyword>
<dbReference type="SMART" id="SM00220">
    <property type="entry name" value="S_TKc"/>
    <property type="match status" value="1"/>
</dbReference>
<dbReference type="PROSITE" id="PS50294">
    <property type="entry name" value="WD_REPEATS_REGION"/>
    <property type="match status" value="6"/>
</dbReference>
<dbReference type="PANTHER" id="PTHR22847">
    <property type="entry name" value="WD40 REPEAT PROTEIN"/>
    <property type="match status" value="1"/>
</dbReference>
<dbReference type="InterPro" id="IPR019775">
    <property type="entry name" value="WD40_repeat_CS"/>
</dbReference>
<dbReference type="InterPro" id="IPR000719">
    <property type="entry name" value="Prot_kinase_dom"/>
</dbReference>
<evidence type="ECO:0000313" key="10">
    <source>
        <dbReference type="Proteomes" id="UP000077266"/>
    </source>
</evidence>
<dbReference type="PROSITE" id="PS00108">
    <property type="entry name" value="PROTEIN_KINASE_ST"/>
    <property type="match status" value="1"/>
</dbReference>
<evidence type="ECO:0000256" key="1">
    <source>
        <dbReference type="ARBA" id="ARBA00022527"/>
    </source>
</evidence>
<keyword evidence="10" id="KW-1185">Reference proteome</keyword>
<dbReference type="InterPro" id="IPR001245">
    <property type="entry name" value="Ser-Thr/Tyr_kinase_cat_dom"/>
</dbReference>
<dbReference type="InterPro" id="IPR020472">
    <property type="entry name" value="WD40_PAC1"/>
</dbReference>
<dbReference type="GO" id="GO:0005524">
    <property type="term" value="F:ATP binding"/>
    <property type="evidence" value="ECO:0007669"/>
    <property type="project" value="UniProtKB-UniRule"/>
</dbReference>
<feature type="repeat" description="WD" evidence="6">
    <location>
        <begin position="347"/>
        <end position="388"/>
    </location>
</feature>
<dbReference type="InterPro" id="IPR015943">
    <property type="entry name" value="WD40/YVTN_repeat-like_dom_sf"/>
</dbReference>
<dbReference type="STRING" id="1314781.A0A166N3E6"/>
<dbReference type="AlphaFoldDB" id="A0A166N3E6"/>
<dbReference type="GO" id="GO:0004674">
    <property type="term" value="F:protein serine/threonine kinase activity"/>
    <property type="evidence" value="ECO:0007669"/>
    <property type="project" value="UniProtKB-KW"/>
</dbReference>
<dbReference type="Proteomes" id="UP000077266">
    <property type="component" value="Unassembled WGS sequence"/>
</dbReference>
<dbReference type="PANTHER" id="PTHR22847:SF637">
    <property type="entry name" value="WD REPEAT DOMAIN 5B"/>
    <property type="match status" value="1"/>
</dbReference>
<dbReference type="OrthoDB" id="2672598at2759"/>
<dbReference type="InterPro" id="IPR001680">
    <property type="entry name" value="WD40_rpt"/>
</dbReference>
<evidence type="ECO:0000256" key="2">
    <source>
        <dbReference type="ARBA" id="ARBA00022574"/>
    </source>
</evidence>
<dbReference type="InterPro" id="IPR011009">
    <property type="entry name" value="Kinase-like_dom_sf"/>
</dbReference>
<feature type="repeat" description="WD" evidence="6">
    <location>
        <begin position="561"/>
        <end position="593"/>
    </location>
</feature>
<protein>
    <submittedName>
        <fullName evidence="9">WD40 repeat-like protein</fullName>
    </submittedName>
</protein>
<keyword evidence="1" id="KW-0723">Serine/threonine-protein kinase</keyword>
<dbReference type="PRINTS" id="PR00320">
    <property type="entry name" value="GPROTEINBRPT"/>
</dbReference>
<feature type="domain" description="Protein kinase" evidence="8">
    <location>
        <begin position="32"/>
        <end position="302"/>
    </location>
</feature>
<dbReference type="PROSITE" id="PS00678">
    <property type="entry name" value="WD_REPEATS_1"/>
    <property type="match status" value="2"/>
</dbReference>
<dbReference type="CDD" id="cd00200">
    <property type="entry name" value="WD40"/>
    <property type="match status" value="1"/>
</dbReference>
<keyword evidence="1" id="KW-0808">Transferase</keyword>
<dbReference type="InterPro" id="IPR017441">
    <property type="entry name" value="Protein_kinase_ATP_BS"/>
</dbReference>
<evidence type="ECO:0000256" key="7">
    <source>
        <dbReference type="PROSITE-ProRule" id="PRU10141"/>
    </source>
</evidence>
<proteinExistence type="predicted"/>
<feature type="repeat" description="WD" evidence="6">
    <location>
        <begin position="518"/>
        <end position="559"/>
    </location>
</feature>
<dbReference type="Pfam" id="PF00400">
    <property type="entry name" value="WD40"/>
    <property type="match status" value="6"/>
</dbReference>
<keyword evidence="1" id="KW-0418">Kinase</keyword>
<dbReference type="PROSITE" id="PS50011">
    <property type="entry name" value="PROTEIN_KINASE_DOM"/>
    <property type="match status" value="1"/>
</dbReference>
<evidence type="ECO:0000256" key="6">
    <source>
        <dbReference type="PROSITE-ProRule" id="PRU00221"/>
    </source>
</evidence>
<dbReference type="InParanoid" id="A0A166N3E6"/>
<keyword evidence="3" id="KW-0677">Repeat</keyword>
<evidence type="ECO:0000313" key="9">
    <source>
        <dbReference type="EMBL" id="KZV78707.1"/>
    </source>
</evidence>
<sequence length="603" mass="65830">MTSLPHGIASDRDLINLASSTLSTDITKEVHDVSLRPVGHGGYSDIYTGTWSSPMGELAVAIKVVRAAPADPGIKKIQRRLEKEISVWKGLVHHNVQKLSGLYTGVGLLPALVSPWCKNGDINSFVQRLKSHPDVKLEKVKLDLLIGVTTGLQFLHTRRIVHGDIKGGNILISDDGVPLLCDFGLSRIIAEHSESMTQTGLTGTLRWMAPELLLEDGMKHSYASDVWACGCLFMEVWTGLQPYYTKTTQTQVLLALSRHEGPSRPPEMPDFIWSRVQECCNFDSSQRPPPWHITQSLSSAKIRSSIDIGMTVYSVAWFPDGIRVVVGCASGSMHVLNLDTGATLLRLDGHTDAVLQVAVSPSGKFFASCSDDRSIRLWDAETGHAIGAPMIGHTRRVWSVAFSPDGRHIVSGSEDETIRIWSTESCTTVLGPLHGHTASVSSVAYSPDGSRIVSSSWDNTVRVWDARTGDPILTLRGHSDWVRSAVYSPDGLRVVSGSDDHTVRIWDATTGQRVGIPLEGHSGSVWSVAYSPDGTRIASGSCDHTIRIWDAVTGASTVATIRGHMDRVYSVAFSPEGKRLSSASEDGTVRIWDATDDWRRWDI</sequence>
<dbReference type="Gene3D" id="1.10.510.10">
    <property type="entry name" value="Transferase(Phosphotransferase) domain 1"/>
    <property type="match status" value="1"/>
</dbReference>
<feature type="repeat" description="WD" evidence="6">
    <location>
        <begin position="475"/>
        <end position="516"/>
    </location>
</feature>
<evidence type="ECO:0000256" key="5">
    <source>
        <dbReference type="ARBA" id="ARBA00022840"/>
    </source>
</evidence>
<feature type="repeat" description="WD" evidence="6">
    <location>
        <begin position="390"/>
        <end position="425"/>
    </location>
</feature>
<gene>
    <name evidence="9" type="ORF">EXIGLDRAFT_847239</name>
</gene>
<dbReference type="InterPro" id="IPR036322">
    <property type="entry name" value="WD40_repeat_dom_sf"/>
</dbReference>
<accession>A0A166N3E6</accession>
<dbReference type="SMART" id="SM00320">
    <property type="entry name" value="WD40"/>
    <property type="match status" value="7"/>
</dbReference>
<dbReference type="SUPFAM" id="SSF56112">
    <property type="entry name" value="Protein kinase-like (PK-like)"/>
    <property type="match status" value="1"/>
</dbReference>
<dbReference type="SUPFAM" id="SSF50978">
    <property type="entry name" value="WD40 repeat-like"/>
    <property type="match status" value="1"/>
</dbReference>
<dbReference type="Pfam" id="PF07714">
    <property type="entry name" value="PK_Tyr_Ser-Thr"/>
    <property type="match status" value="1"/>
</dbReference>
<dbReference type="Gene3D" id="2.130.10.10">
    <property type="entry name" value="YVTN repeat-like/Quinoprotein amine dehydrogenase"/>
    <property type="match status" value="3"/>
</dbReference>
<dbReference type="PROSITE" id="PS00107">
    <property type="entry name" value="PROTEIN_KINASE_ATP"/>
    <property type="match status" value="1"/>
</dbReference>
<feature type="repeat" description="WD" evidence="6">
    <location>
        <begin position="433"/>
        <end position="474"/>
    </location>
</feature>
<dbReference type="InterPro" id="IPR008271">
    <property type="entry name" value="Ser/Thr_kinase_AS"/>
</dbReference>
<dbReference type="PROSITE" id="PS50082">
    <property type="entry name" value="WD_REPEATS_2"/>
    <property type="match status" value="6"/>
</dbReference>